<protein>
    <recommendedName>
        <fullName evidence="1">COMM domain-containing protein</fullName>
    </recommendedName>
</protein>
<dbReference type="Pfam" id="PF22838">
    <property type="entry name" value="COMMD8_HN"/>
    <property type="match status" value="1"/>
</dbReference>
<dbReference type="EMBL" id="JAZGQO010000016">
    <property type="protein sequence ID" value="KAK6168455.1"/>
    <property type="molecule type" value="Genomic_DNA"/>
</dbReference>
<evidence type="ECO:0000259" key="1">
    <source>
        <dbReference type="PROSITE" id="PS51269"/>
    </source>
</evidence>
<dbReference type="Proteomes" id="UP001347796">
    <property type="component" value="Unassembled WGS sequence"/>
</dbReference>
<proteinExistence type="predicted"/>
<evidence type="ECO:0000313" key="2">
    <source>
        <dbReference type="EMBL" id="KAK6168455.1"/>
    </source>
</evidence>
<dbReference type="PANTHER" id="PTHR16231:SF0">
    <property type="entry name" value="COMM DOMAIN-CONTAINING PROTEIN 8"/>
    <property type="match status" value="1"/>
</dbReference>
<gene>
    <name evidence="2" type="ORF">SNE40_020986</name>
</gene>
<dbReference type="InterPro" id="IPR055184">
    <property type="entry name" value="COMMD8_HN"/>
</dbReference>
<dbReference type="AlphaFoldDB" id="A0AAN8J4H0"/>
<organism evidence="2 3">
    <name type="scientific">Patella caerulea</name>
    <name type="common">Rayed Mediterranean limpet</name>
    <dbReference type="NCBI Taxonomy" id="87958"/>
    <lineage>
        <taxon>Eukaryota</taxon>
        <taxon>Metazoa</taxon>
        <taxon>Spiralia</taxon>
        <taxon>Lophotrochozoa</taxon>
        <taxon>Mollusca</taxon>
        <taxon>Gastropoda</taxon>
        <taxon>Patellogastropoda</taxon>
        <taxon>Patelloidea</taxon>
        <taxon>Patellidae</taxon>
        <taxon>Patella</taxon>
    </lineage>
</organism>
<dbReference type="InterPro" id="IPR047155">
    <property type="entry name" value="COMMD4/6/7/8"/>
</dbReference>
<accession>A0AAN8J4H0</accession>
<dbReference type="InterPro" id="IPR017920">
    <property type="entry name" value="COMM"/>
</dbReference>
<dbReference type="PROSITE" id="PS51269">
    <property type="entry name" value="COMM"/>
    <property type="match status" value="1"/>
</dbReference>
<name>A0AAN8J4H0_PATCE</name>
<keyword evidence="3" id="KW-1185">Reference proteome</keyword>
<sequence length="184" mass="20968">MADLEEATELLKKCDVNEVSKLTHLVASRLCTKKSISFETYSKKWTLEEWWIVTSYLEDTLTKSAKNRLSKDEILNMLSPLADEYKQSIMEVLSVRNDDLHQHLVSKTTHVSQNVLTDFDWQMKLIMSSDKLSSIHEPLLNLDLQTKDANNQGQVVSLELNKDDLKKLITSLDGASKAVQQLST</sequence>
<reference evidence="2 3" key="1">
    <citation type="submission" date="2024-01" db="EMBL/GenBank/DDBJ databases">
        <title>The genome of the rayed Mediterranean limpet Patella caerulea (Linnaeus, 1758).</title>
        <authorList>
            <person name="Anh-Thu Weber A."/>
            <person name="Halstead-Nussloch G."/>
        </authorList>
    </citation>
    <scope>NUCLEOTIDE SEQUENCE [LARGE SCALE GENOMIC DNA]</scope>
    <source>
        <strain evidence="2">AATW-2023a</strain>
        <tissue evidence="2">Whole specimen</tissue>
    </source>
</reference>
<comment type="caution">
    <text evidence="2">The sequence shown here is derived from an EMBL/GenBank/DDBJ whole genome shotgun (WGS) entry which is preliminary data.</text>
</comment>
<evidence type="ECO:0000313" key="3">
    <source>
        <dbReference type="Proteomes" id="UP001347796"/>
    </source>
</evidence>
<dbReference type="PANTHER" id="PTHR16231">
    <property type="entry name" value="COMM DOMAIN-CONTAINING PROTEIN 4-8 FAMILY MEMBER"/>
    <property type="match status" value="1"/>
</dbReference>
<dbReference type="Pfam" id="PF07258">
    <property type="entry name" value="COMM_domain"/>
    <property type="match status" value="1"/>
</dbReference>
<feature type="domain" description="COMM" evidence="1">
    <location>
        <begin position="115"/>
        <end position="183"/>
    </location>
</feature>